<sequence length="76" mass="8489">MNLPSITTTPEGPSKSTTGATYLLFSSMLYLRGLVRFPTIRKRDNDKIEDDEKGLEAASMGEERKIRGAIYDHTPV</sequence>
<dbReference type="Proteomes" id="UP001175000">
    <property type="component" value="Unassembled WGS sequence"/>
</dbReference>
<accession>A0AA40C6S1</accession>
<gene>
    <name evidence="1" type="ORF">B0T14DRAFT_126517</name>
</gene>
<dbReference type="AlphaFoldDB" id="A0AA40C6S1"/>
<protein>
    <submittedName>
        <fullName evidence="1">Uncharacterized protein</fullName>
    </submittedName>
</protein>
<proteinExistence type="predicted"/>
<evidence type="ECO:0000313" key="2">
    <source>
        <dbReference type="Proteomes" id="UP001175000"/>
    </source>
</evidence>
<keyword evidence="2" id="KW-1185">Reference proteome</keyword>
<reference evidence="1" key="1">
    <citation type="submission" date="2023-06" db="EMBL/GenBank/DDBJ databases">
        <title>Genome-scale phylogeny and comparative genomics of the fungal order Sordariales.</title>
        <authorList>
            <consortium name="Lawrence Berkeley National Laboratory"/>
            <person name="Hensen N."/>
            <person name="Bonometti L."/>
            <person name="Westerberg I."/>
            <person name="Brannstrom I.O."/>
            <person name="Guillou S."/>
            <person name="Cros-Aarteil S."/>
            <person name="Calhoun S."/>
            <person name="Haridas S."/>
            <person name="Kuo A."/>
            <person name="Mondo S."/>
            <person name="Pangilinan J."/>
            <person name="Riley R."/>
            <person name="Labutti K."/>
            <person name="Andreopoulos B."/>
            <person name="Lipzen A."/>
            <person name="Chen C."/>
            <person name="Yanf M."/>
            <person name="Daum C."/>
            <person name="Ng V."/>
            <person name="Clum A."/>
            <person name="Steindorff A."/>
            <person name="Ohm R."/>
            <person name="Martin F."/>
            <person name="Silar P."/>
            <person name="Natvig D."/>
            <person name="Lalanne C."/>
            <person name="Gautier V."/>
            <person name="Ament-Velasquez S.L."/>
            <person name="Kruys A."/>
            <person name="Hutchinson M.I."/>
            <person name="Powell A.J."/>
            <person name="Barry K."/>
            <person name="Miller A.N."/>
            <person name="Grigoriev I.V."/>
            <person name="Debuchy R."/>
            <person name="Gladieux P."/>
            <person name="Thoren M.H."/>
            <person name="Johannesson H."/>
        </authorList>
    </citation>
    <scope>NUCLEOTIDE SEQUENCE</scope>
    <source>
        <strain evidence="1">CBS 606.72</strain>
    </source>
</reference>
<evidence type="ECO:0000313" key="1">
    <source>
        <dbReference type="EMBL" id="KAK0627065.1"/>
    </source>
</evidence>
<dbReference type="EMBL" id="JAULSU010000002">
    <property type="protein sequence ID" value="KAK0627065.1"/>
    <property type="molecule type" value="Genomic_DNA"/>
</dbReference>
<comment type="caution">
    <text evidence="1">The sequence shown here is derived from an EMBL/GenBank/DDBJ whole genome shotgun (WGS) entry which is preliminary data.</text>
</comment>
<organism evidence="1 2">
    <name type="scientific">Immersiella caudata</name>
    <dbReference type="NCBI Taxonomy" id="314043"/>
    <lineage>
        <taxon>Eukaryota</taxon>
        <taxon>Fungi</taxon>
        <taxon>Dikarya</taxon>
        <taxon>Ascomycota</taxon>
        <taxon>Pezizomycotina</taxon>
        <taxon>Sordariomycetes</taxon>
        <taxon>Sordariomycetidae</taxon>
        <taxon>Sordariales</taxon>
        <taxon>Lasiosphaeriaceae</taxon>
        <taxon>Immersiella</taxon>
    </lineage>
</organism>
<name>A0AA40C6S1_9PEZI</name>